<feature type="region of interest" description="Disordered" evidence="1">
    <location>
        <begin position="1"/>
        <end position="20"/>
    </location>
</feature>
<evidence type="ECO:0008006" key="4">
    <source>
        <dbReference type="Google" id="ProtNLM"/>
    </source>
</evidence>
<dbReference type="PANTHER" id="PTHR11139">
    <property type="entry name" value="ATAXIA TELANGIECTASIA MUTATED ATM -RELATED"/>
    <property type="match status" value="1"/>
</dbReference>
<dbReference type="EMBL" id="BDGG01000001">
    <property type="protein sequence ID" value="GAU88678.1"/>
    <property type="molecule type" value="Genomic_DNA"/>
</dbReference>
<keyword evidence="3" id="KW-1185">Reference proteome</keyword>
<dbReference type="Pfam" id="PF20175">
    <property type="entry name" value="Tra1_central"/>
    <property type="match status" value="2"/>
</dbReference>
<dbReference type="InterPro" id="IPR016024">
    <property type="entry name" value="ARM-type_fold"/>
</dbReference>
<dbReference type="Pfam" id="PF20206">
    <property type="entry name" value="Tra1_ring"/>
    <property type="match status" value="1"/>
</dbReference>
<evidence type="ECO:0000256" key="1">
    <source>
        <dbReference type="SAM" id="MobiDB-lite"/>
    </source>
</evidence>
<dbReference type="STRING" id="947166.A0A1D1UR68"/>
<gene>
    <name evidence="2" type="primary">RvY_01328-1</name>
    <name evidence="2" type="synonym">RvY_01328.1</name>
    <name evidence="2" type="ORF">RvY_01328</name>
</gene>
<dbReference type="InterPro" id="IPR046807">
    <property type="entry name" value="Tra1_central"/>
</dbReference>
<proteinExistence type="predicted"/>
<dbReference type="Proteomes" id="UP000186922">
    <property type="component" value="Unassembled WGS sequence"/>
</dbReference>
<evidence type="ECO:0000313" key="3">
    <source>
        <dbReference type="Proteomes" id="UP000186922"/>
    </source>
</evidence>
<dbReference type="InterPro" id="IPR046805">
    <property type="entry name" value="Tra1_ring"/>
</dbReference>
<dbReference type="GO" id="GO:0000124">
    <property type="term" value="C:SAGA complex"/>
    <property type="evidence" value="ECO:0007669"/>
    <property type="project" value="TreeGrafter"/>
</dbReference>
<dbReference type="GO" id="GO:0035267">
    <property type="term" value="C:NuA4 histone acetyltransferase complex"/>
    <property type="evidence" value="ECO:0007669"/>
    <property type="project" value="TreeGrafter"/>
</dbReference>
<protein>
    <recommendedName>
        <fullName evidence="4">FAT domain-containing protein</fullName>
    </recommendedName>
</protein>
<dbReference type="SUPFAM" id="SSF48371">
    <property type="entry name" value="ARM repeat"/>
    <property type="match status" value="2"/>
</dbReference>
<dbReference type="GO" id="GO:0006355">
    <property type="term" value="P:regulation of DNA-templated transcription"/>
    <property type="evidence" value="ECO:0007669"/>
    <property type="project" value="TreeGrafter"/>
</dbReference>
<dbReference type="InterPro" id="IPR050517">
    <property type="entry name" value="DDR_Repair_Kinase"/>
</dbReference>
<comment type="caution">
    <text evidence="2">The sequence shown here is derived from an EMBL/GenBank/DDBJ whole genome shotgun (WGS) entry which is preliminary data.</text>
</comment>
<name>A0A1D1UR68_RAMVA</name>
<organism evidence="2 3">
    <name type="scientific">Ramazzottius varieornatus</name>
    <name type="common">Water bear</name>
    <name type="synonym">Tardigrade</name>
    <dbReference type="NCBI Taxonomy" id="947166"/>
    <lineage>
        <taxon>Eukaryota</taxon>
        <taxon>Metazoa</taxon>
        <taxon>Ecdysozoa</taxon>
        <taxon>Tardigrada</taxon>
        <taxon>Eutardigrada</taxon>
        <taxon>Parachela</taxon>
        <taxon>Hypsibioidea</taxon>
        <taxon>Ramazzottiidae</taxon>
        <taxon>Ramazzottius</taxon>
    </lineage>
</organism>
<reference evidence="2 3" key="1">
    <citation type="journal article" date="2016" name="Nat. Commun.">
        <title>Extremotolerant tardigrade genome and improved radiotolerance of human cultured cells by tardigrade-unique protein.</title>
        <authorList>
            <person name="Hashimoto T."/>
            <person name="Horikawa D.D."/>
            <person name="Saito Y."/>
            <person name="Kuwahara H."/>
            <person name="Kozuka-Hata H."/>
            <person name="Shin-I T."/>
            <person name="Minakuchi Y."/>
            <person name="Ohishi K."/>
            <person name="Motoyama A."/>
            <person name="Aizu T."/>
            <person name="Enomoto A."/>
            <person name="Kondo K."/>
            <person name="Tanaka S."/>
            <person name="Hara Y."/>
            <person name="Koshikawa S."/>
            <person name="Sagara H."/>
            <person name="Miura T."/>
            <person name="Yokobori S."/>
            <person name="Miyagawa K."/>
            <person name="Suzuki Y."/>
            <person name="Kubo T."/>
            <person name="Oyama M."/>
            <person name="Kohara Y."/>
            <person name="Fujiyama A."/>
            <person name="Arakawa K."/>
            <person name="Katayama T."/>
            <person name="Toyoda A."/>
            <person name="Kunieda T."/>
        </authorList>
    </citation>
    <scope>NUCLEOTIDE SEQUENCE [LARGE SCALE GENOMIC DNA]</scope>
    <source>
        <strain evidence="2 3">YOKOZUNA-1</strain>
    </source>
</reference>
<dbReference type="PANTHER" id="PTHR11139:SF1">
    <property type="entry name" value="TRANSFORMATION_TRANSCRIPTION DOMAIN-ASSOCIATED PROTEIN"/>
    <property type="match status" value="1"/>
</dbReference>
<dbReference type="GO" id="GO:0005634">
    <property type="term" value="C:nucleus"/>
    <property type="evidence" value="ECO:0007669"/>
    <property type="project" value="TreeGrafter"/>
</dbReference>
<dbReference type="OrthoDB" id="5570127at2759"/>
<accession>A0A1D1UR68</accession>
<sequence length="1934" mass="217348">MEGSLQGEQNEAPPARQISADFSSFTPTTNAWFESNAMHKSWLTSAAIVADVRGGRYGIADRQKAADDLLDGLDAVSGSFTGYDVAERIVILILRTLKSDRACFIQEDPQNVIRRTMVRFLHRILQLEVCKIVHESVLLHILQIIEMENEENGIHLLRTLMEIIKIHRQPIPGQQVSSIFAHRDLIAFVTKMCRRWTSLPTLVSQVLELSDLEPPVPGPDGAVDHEAFAGKILSSFVLNVKSSSVSTGNPVVILPKTNSSLKFLAESVMIIMFSQSNMRQRIEETYPSFSQDALFIMVANLQADRVEERIASLEDQPNKQARVIGAWHEFMLTYCKVPQLFAYATRHFCKSMDDANAFGDGCLKLFGICPKEIVWGRRDILGAIKHIANTDWKIGLVPFVPQLLDLDTLLGPSHSVRDLLKATAVSVAMDVFNFVKSHLKLATFDQVITLCVSYFSDRSIGISHHLIILRTMTSTADAIILTAKEEKKLEEGRLMFMRILSMLALRLKIMVKSSLPLYKQKLKSAAAQGTLLDLTDLIDHSGLVLTEQRALLRHILTAIRSLLMCVRECTTEGQPPILPEDLKVLTQLCKYAVKAAELFVVGNGAGSKAGLIPQAPKTVEKEYTENLADAMKAFPFDVYRDIFQHIFGTFIELFKDEQLQQVLSASLNCLIPYTGFSGITTTTMLDVGMSQFSDLAESNNEYSASVLKIFKILFGAVSLYPKEVEQYFKPLLQKIFHQGFHLCMRAKDPMNILLMFRAFFRAMGGGGHEVLYHDFLPNLPMILQVLCTFHSQRQKPAYRDIFIELCLIVPVRLSTLMPHISLLAPAILTAMQGPPSSSSQGLRTLELCVDNMSSDYLYEQLEPVKKELMKALWSIMLTGTPNMQTVALRFLGKMCGHALKTIREPQQLHPKAGEDELGPCVVMNLPGLPETLQVPIYRTIEEAYKTLLEQNTELNIRNGAWNVIQSYLLGIIRPDPSTQVLENLLQHQGFKQAGKTNGYSLVTSLSPETAYVKCLDEKNRSAAQICLQGLMVAAATKDFRKSAMPLLAKFVRHFSLMAIVQQGSAHSKAEAPAARDRQPLECIDPYVILDAISVILGHEEPAISKTGDAGVILILETLKAVYEDLKFCVSLPFLNYLFEKLHAMCYEKVWCSKAGALNGISPLIDYLPLTWTIEMSVLLTRALMFVLRDSFQNMTYGTIDVTKELLERILRRVLSPLPEDLTSSDLQATRQQAITEITKELIMNSTSVVEEVRNQAMSALQLSATILNQSMSELLQCHERLIHDFVPPKRPTSMKAYQMSHQTALLDANRFFVTHAPNVAKYDPNAKEDMDVVNEILMFLKNDDKALQENYQCFDFRQYHPISFLPYRISAYRFVSVFATFPAVNVQVHRALFDAVLSGSEELLDVVCECLKKFASETTVGETFVVDFITSVKNRLQTTAHWTNDLVERLSRLQSIYPQHFNEEVAQLAIAALPEHLDGAVMEQKEVPHVCDGVKKCATMLTLINRTASHAFIAERIPLVLEKIMQTEQTLMSRNGRTLTNALSTFLQGHAASVVDWFFEGARVLEGKWTVYFEKLLKGKDVMASELKDCLTTQKVGLLTNLISFSDDSDHEWHSLSIGIRIIYLLTKKEAKWLADSGEVTAVMRTVWAKPTFSARLKRIFHQPHETWETPVKFLVLLMVYVRIHPEDLDALFEMAKHSHRSLAEGNHWRRFVELQVVMSLSPASRRTMFLKWLDMVKNKKEDEDYLADIAELVIQPVLKQQFQASAAEVDQMINDRTQPLPMQNMVAVALQVLLSTDMKSPSFVMRMSDGLKTACLKLLGLFIENIDKCTPDVKVTFPCAGGSSLPLLKTLDATASKLATHILLRKDSDHIQVDTATVFQAQHIVAVVSARMIAIPHLPPVLRSLFTGKRKYQPPIPFRTYQYKLVSMSSDGG</sequence>
<dbReference type="GO" id="GO:0006281">
    <property type="term" value="P:DNA repair"/>
    <property type="evidence" value="ECO:0007669"/>
    <property type="project" value="TreeGrafter"/>
</dbReference>
<evidence type="ECO:0000313" key="2">
    <source>
        <dbReference type="EMBL" id="GAU88678.1"/>
    </source>
</evidence>